<evidence type="ECO:0000313" key="3">
    <source>
        <dbReference type="Proteomes" id="UP000494363"/>
    </source>
</evidence>
<proteinExistence type="predicted"/>
<feature type="signal peptide" evidence="1">
    <location>
        <begin position="1"/>
        <end position="22"/>
    </location>
</feature>
<feature type="chain" id="PRO_5026882764" evidence="1">
    <location>
        <begin position="23"/>
        <end position="111"/>
    </location>
</feature>
<name>A0A6J5CX74_9BURK</name>
<keyword evidence="1" id="KW-0732">Signal</keyword>
<accession>A0A6J5CX74</accession>
<organism evidence="2 3">
    <name type="scientific">Paraburkholderia humisilvae</name>
    <dbReference type="NCBI Taxonomy" id="627669"/>
    <lineage>
        <taxon>Bacteria</taxon>
        <taxon>Pseudomonadati</taxon>
        <taxon>Pseudomonadota</taxon>
        <taxon>Betaproteobacteria</taxon>
        <taxon>Burkholderiales</taxon>
        <taxon>Burkholderiaceae</taxon>
        <taxon>Paraburkholderia</taxon>
    </lineage>
</organism>
<keyword evidence="3" id="KW-1185">Reference proteome</keyword>
<sequence>MSLLRLFIVLSLALLAMQGARAHTHDVDAVRAVALCASAQQPVSARDGQAASCRHRCPCCATDCGVHCGALIETYRFCPQRRADGVARPSAAPRYAGIMRAPPVRPPISLV</sequence>
<gene>
    <name evidence="2" type="ORF">LMG29542_00252</name>
</gene>
<reference evidence="2 3" key="1">
    <citation type="submission" date="2020-04" db="EMBL/GenBank/DDBJ databases">
        <authorList>
            <person name="De Canck E."/>
        </authorList>
    </citation>
    <scope>NUCLEOTIDE SEQUENCE [LARGE SCALE GENOMIC DNA]</scope>
    <source>
        <strain evidence="2 3">LMG 29542</strain>
    </source>
</reference>
<dbReference type="AlphaFoldDB" id="A0A6J5CX74"/>
<evidence type="ECO:0000313" key="2">
    <source>
        <dbReference type="EMBL" id="CAB3746608.1"/>
    </source>
</evidence>
<evidence type="ECO:0000256" key="1">
    <source>
        <dbReference type="SAM" id="SignalP"/>
    </source>
</evidence>
<dbReference type="Proteomes" id="UP000494363">
    <property type="component" value="Unassembled WGS sequence"/>
</dbReference>
<dbReference type="EMBL" id="CADIKH010000001">
    <property type="protein sequence ID" value="CAB3746608.1"/>
    <property type="molecule type" value="Genomic_DNA"/>
</dbReference>
<protein>
    <submittedName>
        <fullName evidence="2">Uncharacterized protein</fullName>
    </submittedName>
</protein>